<dbReference type="EMBL" id="FOFO01000026">
    <property type="protein sequence ID" value="SEQ35957.1"/>
    <property type="molecule type" value="Genomic_DNA"/>
</dbReference>
<dbReference type="RefSeq" id="WP_090208598.1">
    <property type="nucleotide sequence ID" value="NZ_FOFO01000026.1"/>
</dbReference>
<dbReference type="SUPFAM" id="SSF51905">
    <property type="entry name" value="FAD/NAD(P)-binding domain"/>
    <property type="match status" value="1"/>
</dbReference>
<evidence type="ECO:0000256" key="3">
    <source>
        <dbReference type="ARBA" id="ARBA00022827"/>
    </source>
</evidence>
<keyword evidence="4" id="KW-0560">Oxidoreductase</keyword>
<dbReference type="OrthoDB" id="3450553at2"/>
<name>A0A1H9FDH7_9GAMM</name>
<dbReference type="Gene3D" id="3.50.50.60">
    <property type="entry name" value="FAD/NAD(P)-binding domain"/>
    <property type="match status" value="1"/>
</dbReference>
<evidence type="ECO:0000313" key="8">
    <source>
        <dbReference type="EMBL" id="SEQ35957.1"/>
    </source>
</evidence>
<dbReference type="SUPFAM" id="SSF54373">
    <property type="entry name" value="FAD-linked reductases, C-terminal domain"/>
    <property type="match status" value="1"/>
</dbReference>
<evidence type="ECO:0000313" key="9">
    <source>
        <dbReference type="Proteomes" id="UP000199496"/>
    </source>
</evidence>
<evidence type="ECO:0000256" key="4">
    <source>
        <dbReference type="ARBA" id="ARBA00023002"/>
    </source>
</evidence>
<sequence length="447" mass="48845">MRVAIIGTGISGLATAFYLQRARSDADIIMYEANPHVGGTLHTIDIEGFRFEEGGNGFLSNKPDMLQLVADSGASDLLMRSQDASRRRFIYTDRMHPMPDSPGKFLKTELLSWPQKLRVMGEVFIRPKRNDEDETLQSFGYRRLGKAFTDIFLDAMTAGIYGTTADRVSVKAAFPLVTELERKHGGLFKGMIARRKQSAGPGGVLMSFKGGMNTLTEHLHKTIKAQWHLDTPVTGVVQEGQGFRVEAGDRSSTVDQVILAVPTYAAARILAGLDQSLEQQLDAVNYAPIAVVGFGWKQLDHPLDGFGVLTTAAARMPFLGVLWDSAIFPDRAPEGMKCVRVMLGGQRDPHMVDLDDEALIAHARDGVARALGIDVTPDVQFVKKWPRGLPGYPVGHIEAMDTLMAHVERYPGLHLTGNAYRGIAMNDCARNGRLTGEAAALLGEKTA</sequence>
<comment type="cofactor">
    <cofactor evidence="1">
        <name>FAD</name>
        <dbReference type="ChEBI" id="CHEBI:57692"/>
    </cofactor>
</comment>
<evidence type="ECO:0000259" key="7">
    <source>
        <dbReference type="Pfam" id="PF01593"/>
    </source>
</evidence>
<dbReference type="Pfam" id="PF01593">
    <property type="entry name" value="Amino_oxidase"/>
    <property type="match status" value="1"/>
</dbReference>
<dbReference type="PANTHER" id="PTHR42923:SF3">
    <property type="entry name" value="PROTOPORPHYRINOGEN OXIDASE"/>
    <property type="match status" value="1"/>
</dbReference>
<accession>A0A1H9FDH7</accession>
<dbReference type="InterPro" id="IPR002937">
    <property type="entry name" value="Amino_oxidase"/>
</dbReference>
<keyword evidence="2" id="KW-0285">Flavoprotein</keyword>
<dbReference type="InterPro" id="IPR036188">
    <property type="entry name" value="FAD/NAD-bd_sf"/>
</dbReference>
<evidence type="ECO:0000256" key="2">
    <source>
        <dbReference type="ARBA" id="ARBA00022630"/>
    </source>
</evidence>
<dbReference type="NCBIfam" id="TIGR00562">
    <property type="entry name" value="proto_IX_ox"/>
    <property type="match status" value="1"/>
</dbReference>
<organism evidence="8 9">
    <name type="scientific">Ectothiorhodospira magna</name>
    <dbReference type="NCBI Taxonomy" id="867345"/>
    <lineage>
        <taxon>Bacteria</taxon>
        <taxon>Pseudomonadati</taxon>
        <taxon>Pseudomonadota</taxon>
        <taxon>Gammaproteobacteria</taxon>
        <taxon>Chromatiales</taxon>
        <taxon>Ectothiorhodospiraceae</taxon>
        <taxon>Ectothiorhodospira</taxon>
    </lineage>
</organism>
<dbReference type="STRING" id="867345.SAMN05421693_1264"/>
<dbReference type="GO" id="GO:0006783">
    <property type="term" value="P:heme biosynthetic process"/>
    <property type="evidence" value="ECO:0007669"/>
    <property type="project" value="UniProtKB-KW"/>
</dbReference>
<evidence type="ECO:0000256" key="5">
    <source>
        <dbReference type="ARBA" id="ARBA00023133"/>
    </source>
</evidence>
<feature type="domain" description="Amine oxidase" evidence="7">
    <location>
        <begin position="10"/>
        <end position="435"/>
    </location>
</feature>
<evidence type="ECO:0000256" key="1">
    <source>
        <dbReference type="ARBA" id="ARBA00001974"/>
    </source>
</evidence>
<comment type="pathway">
    <text evidence="6">Porphyrin-containing compound metabolism.</text>
</comment>
<keyword evidence="9" id="KW-1185">Reference proteome</keyword>
<dbReference type="Gene3D" id="1.10.3110.10">
    <property type="entry name" value="protoporphyrinogen ix oxidase, domain 3"/>
    <property type="match status" value="1"/>
</dbReference>
<evidence type="ECO:0000256" key="6">
    <source>
        <dbReference type="ARBA" id="ARBA00023444"/>
    </source>
</evidence>
<dbReference type="AlphaFoldDB" id="A0A1H9FDH7"/>
<dbReference type="GO" id="GO:0004729">
    <property type="term" value="F:oxygen-dependent protoporphyrinogen oxidase activity"/>
    <property type="evidence" value="ECO:0007669"/>
    <property type="project" value="InterPro"/>
</dbReference>
<proteinExistence type="predicted"/>
<keyword evidence="3" id="KW-0274">FAD</keyword>
<dbReference type="Proteomes" id="UP000199496">
    <property type="component" value="Unassembled WGS sequence"/>
</dbReference>
<protein>
    <submittedName>
        <fullName evidence="8">Oxygen-dependent protoporphyrinogen oxidase</fullName>
    </submittedName>
</protein>
<dbReference type="InterPro" id="IPR050464">
    <property type="entry name" value="Zeta_carotene_desat/Oxidored"/>
</dbReference>
<dbReference type="PRINTS" id="PR00419">
    <property type="entry name" value="ADXRDTASE"/>
</dbReference>
<dbReference type="PANTHER" id="PTHR42923">
    <property type="entry name" value="PROTOPORPHYRINOGEN OXIDASE"/>
    <property type="match status" value="1"/>
</dbReference>
<keyword evidence="5" id="KW-0350">Heme biosynthesis</keyword>
<dbReference type="InterPro" id="IPR004572">
    <property type="entry name" value="Protoporphyrinogen_oxidase"/>
</dbReference>
<dbReference type="Gene3D" id="3.90.660.20">
    <property type="entry name" value="Protoporphyrinogen oxidase, mitochondrial, domain 2"/>
    <property type="match status" value="1"/>
</dbReference>
<gene>
    <name evidence="8" type="ORF">SAMN05421693_1264</name>
</gene>
<reference evidence="8 9" key="1">
    <citation type="submission" date="2016-10" db="EMBL/GenBank/DDBJ databases">
        <authorList>
            <person name="de Groot N.N."/>
        </authorList>
    </citation>
    <scope>NUCLEOTIDE SEQUENCE [LARGE SCALE GENOMIC DNA]</scope>
    <source>
        <strain evidence="8 9">B7-7</strain>
    </source>
</reference>